<dbReference type="RefSeq" id="WP_218315209.1">
    <property type="nucleotide sequence ID" value="NZ_JAGSPB010000001.1"/>
</dbReference>
<dbReference type="EMBL" id="JAGSPB010000001">
    <property type="protein sequence ID" value="MBV7264655.1"/>
    <property type="molecule type" value="Genomic_DNA"/>
</dbReference>
<keyword evidence="1" id="KW-0812">Transmembrane</keyword>
<evidence type="ECO:0000313" key="3">
    <source>
        <dbReference type="Proteomes" id="UP000699975"/>
    </source>
</evidence>
<accession>A0ABS6SI14</accession>
<comment type="caution">
    <text evidence="2">The sequence shown here is derived from an EMBL/GenBank/DDBJ whole genome shotgun (WGS) entry which is preliminary data.</text>
</comment>
<reference evidence="2 3" key="1">
    <citation type="submission" date="2021-04" db="EMBL/GenBank/DDBJ databases">
        <authorList>
            <person name="Pira H."/>
            <person name="Risdian C."/>
            <person name="Wink J."/>
        </authorList>
    </citation>
    <scope>NUCLEOTIDE SEQUENCE [LARGE SCALE GENOMIC DNA]</scope>
    <source>
        <strain evidence="2 3">WH131</strain>
    </source>
</reference>
<feature type="transmembrane region" description="Helical" evidence="1">
    <location>
        <begin position="125"/>
        <end position="145"/>
    </location>
</feature>
<proteinExistence type="predicted"/>
<keyword evidence="1" id="KW-1133">Transmembrane helix</keyword>
<organism evidence="2 3">
    <name type="scientific">Erythrobacter ani</name>
    <dbReference type="NCBI Taxonomy" id="2827235"/>
    <lineage>
        <taxon>Bacteria</taxon>
        <taxon>Pseudomonadati</taxon>
        <taxon>Pseudomonadota</taxon>
        <taxon>Alphaproteobacteria</taxon>
        <taxon>Sphingomonadales</taxon>
        <taxon>Erythrobacteraceae</taxon>
        <taxon>Erythrobacter/Porphyrobacter group</taxon>
        <taxon>Erythrobacter</taxon>
    </lineage>
</organism>
<evidence type="ECO:0000256" key="1">
    <source>
        <dbReference type="SAM" id="Phobius"/>
    </source>
</evidence>
<dbReference type="Proteomes" id="UP000699975">
    <property type="component" value="Unassembled WGS sequence"/>
</dbReference>
<keyword evidence="3" id="KW-1185">Reference proteome</keyword>
<sequence length="146" mass="15662">MSKQVEDLIARGEARIVDAPVHIPNGPRHQVDTDRNFELPTALYAATVGCYLAFIGLMFAAFSTPGLLIPMAIFAVFIIAGFGVPAIWTRLANNETKPMTSGKFEQVGIMTNTGRLAPRDAAIQVLILPVLIVLWACAAITIAALV</sequence>
<feature type="transmembrane region" description="Helical" evidence="1">
    <location>
        <begin position="42"/>
        <end position="62"/>
    </location>
</feature>
<evidence type="ECO:0000313" key="2">
    <source>
        <dbReference type="EMBL" id="MBV7264655.1"/>
    </source>
</evidence>
<gene>
    <name evidence="2" type="ORF">KCG45_00515</name>
</gene>
<evidence type="ECO:0008006" key="4">
    <source>
        <dbReference type="Google" id="ProtNLM"/>
    </source>
</evidence>
<name>A0ABS6SI14_9SPHN</name>
<protein>
    <recommendedName>
        <fullName evidence="4">DUF2269 family protein</fullName>
    </recommendedName>
</protein>
<feature type="transmembrane region" description="Helical" evidence="1">
    <location>
        <begin position="68"/>
        <end position="89"/>
    </location>
</feature>
<keyword evidence="1" id="KW-0472">Membrane</keyword>